<dbReference type="SUPFAM" id="SSF51735">
    <property type="entry name" value="NAD(P)-binding Rossmann-fold domains"/>
    <property type="match status" value="1"/>
</dbReference>
<keyword evidence="2" id="KW-0560">Oxidoreductase</keyword>
<comment type="similarity">
    <text evidence="1">Belongs to the short-chain dehydrogenases/reductases (SDR) family.</text>
</comment>
<gene>
    <name evidence="3" type="ORF">SAMN04488121_101286</name>
</gene>
<evidence type="ECO:0000256" key="2">
    <source>
        <dbReference type="ARBA" id="ARBA00023002"/>
    </source>
</evidence>
<dbReference type="EMBL" id="FNBN01000001">
    <property type="protein sequence ID" value="SDE94843.1"/>
    <property type="molecule type" value="Genomic_DNA"/>
</dbReference>
<evidence type="ECO:0008006" key="5">
    <source>
        <dbReference type="Google" id="ProtNLM"/>
    </source>
</evidence>
<evidence type="ECO:0000313" key="4">
    <source>
        <dbReference type="Proteomes" id="UP000199045"/>
    </source>
</evidence>
<sequence length="296" mass="32613">MLIFILFSVLDGYAQSCDFAETSLLPDDIDTSVASPDSSRPYALIAGGSKGIGYALAEALAKRKYNLILIARHLDSLQAAKNKLESAYSIHVEILVHDLSREESATEIAKWCIDRNIHLKVLANVAGHGGPRDYLLTSLDTLRYMVRLNVESMMALSLTLLPLLEKNAPSYILNVASMAGFAPIPIKNLYSATKSAVIFFSYSLRYQLKKKHISVSCLCPGPVFTKPEVRRETEKRFGWFGKKMAVSPKRVGEIAVKKTLKGRLIIVPGTLSKVISVLLRALPRRTVTSLYAKAGT</sequence>
<proteinExistence type="inferred from homology"/>
<organism evidence="3 4">
    <name type="scientific">Chitinophaga filiformis</name>
    <name type="common">Myxococcus filiformis</name>
    <name type="synonym">Flexibacter filiformis</name>
    <dbReference type="NCBI Taxonomy" id="104663"/>
    <lineage>
        <taxon>Bacteria</taxon>
        <taxon>Pseudomonadati</taxon>
        <taxon>Bacteroidota</taxon>
        <taxon>Chitinophagia</taxon>
        <taxon>Chitinophagales</taxon>
        <taxon>Chitinophagaceae</taxon>
        <taxon>Chitinophaga</taxon>
    </lineage>
</organism>
<reference evidence="3 4" key="1">
    <citation type="submission" date="2016-10" db="EMBL/GenBank/DDBJ databases">
        <authorList>
            <person name="de Groot N.N."/>
        </authorList>
    </citation>
    <scope>NUCLEOTIDE SEQUENCE [LARGE SCALE GENOMIC DNA]</scope>
    <source>
        <strain evidence="3 4">DSM 527</strain>
    </source>
</reference>
<dbReference type="PROSITE" id="PS00061">
    <property type="entry name" value="ADH_SHORT"/>
    <property type="match status" value="1"/>
</dbReference>
<dbReference type="PRINTS" id="PR00081">
    <property type="entry name" value="GDHRDH"/>
</dbReference>
<dbReference type="Gene3D" id="3.40.50.720">
    <property type="entry name" value="NAD(P)-binding Rossmann-like Domain"/>
    <property type="match status" value="1"/>
</dbReference>
<evidence type="ECO:0000256" key="1">
    <source>
        <dbReference type="ARBA" id="ARBA00006484"/>
    </source>
</evidence>
<dbReference type="GO" id="GO:0016491">
    <property type="term" value="F:oxidoreductase activity"/>
    <property type="evidence" value="ECO:0007669"/>
    <property type="project" value="UniProtKB-KW"/>
</dbReference>
<dbReference type="InterPro" id="IPR020904">
    <property type="entry name" value="Sc_DH/Rdtase_CS"/>
</dbReference>
<dbReference type="AlphaFoldDB" id="A0A1G7H3H1"/>
<protein>
    <recommendedName>
        <fullName evidence="5">Short-chain dehydrogenase</fullName>
    </recommendedName>
</protein>
<dbReference type="InterPro" id="IPR002347">
    <property type="entry name" value="SDR_fam"/>
</dbReference>
<name>A0A1G7H3H1_CHIFI</name>
<dbReference type="PIRSF" id="PIRSF000126">
    <property type="entry name" value="11-beta-HSD1"/>
    <property type="match status" value="1"/>
</dbReference>
<dbReference type="Pfam" id="PF00106">
    <property type="entry name" value="adh_short"/>
    <property type="match status" value="1"/>
</dbReference>
<dbReference type="CDD" id="cd05233">
    <property type="entry name" value="SDR_c"/>
    <property type="match status" value="1"/>
</dbReference>
<dbReference type="PANTHER" id="PTHR42901">
    <property type="entry name" value="ALCOHOL DEHYDROGENASE"/>
    <property type="match status" value="1"/>
</dbReference>
<dbReference type="InterPro" id="IPR036291">
    <property type="entry name" value="NAD(P)-bd_dom_sf"/>
</dbReference>
<accession>A0A1G7H3H1</accession>
<dbReference type="PANTHER" id="PTHR42901:SF1">
    <property type="entry name" value="ALCOHOL DEHYDROGENASE"/>
    <property type="match status" value="1"/>
</dbReference>
<dbReference type="Proteomes" id="UP000199045">
    <property type="component" value="Unassembled WGS sequence"/>
</dbReference>
<dbReference type="STRING" id="104663.SAMN04488121_101286"/>
<evidence type="ECO:0000313" key="3">
    <source>
        <dbReference type="EMBL" id="SDE94843.1"/>
    </source>
</evidence>